<reference evidence="2 3" key="1">
    <citation type="journal article" date="2012" name="J. Bacteriol.">
        <title>Genome Sequence of Radiation-Resistant Modestobacter marinus Strain BC501, a Representative Actinobacterium That Thrives on Calcareous Stone Surfaces.</title>
        <authorList>
            <person name="Normand P."/>
            <person name="Gury J."/>
            <person name="Pujic P."/>
            <person name="Chouaia B."/>
            <person name="Crotti E."/>
            <person name="Brusetti L."/>
            <person name="Daffonchio D."/>
            <person name="Vacherie B."/>
            <person name="Barbe V."/>
            <person name="Medigue C."/>
            <person name="Calteau A."/>
            <person name="Ghodhbane-Gtari F."/>
            <person name="Essoussi I."/>
            <person name="Nouioui I."/>
            <person name="Abbassi-Ghozzi I."/>
            <person name="Gtari M."/>
        </authorList>
    </citation>
    <scope>NUCLEOTIDE SEQUENCE [LARGE SCALE GENOMIC DNA]</scope>
    <source>
        <strain evidence="3">BC 501</strain>
    </source>
</reference>
<accession>I4EUR2</accession>
<evidence type="ECO:0000259" key="1">
    <source>
        <dbReference type="Pfam" id="PF19575"/>
    </source>
</evidence>
<dbReference type="HOGENOM" id="CLU_2436607_0_0_11"/>
<protein>
    <recommendedName>
        <fullName evidence="1">Helix-turn-helix domain-containing protein</fullName>
    </recommendedName>
</protein>
<organism evidence="2 3">
    <name type="scientific">Modestobacter italicus (strain DSM 44449 / CECT 9708 / BC 501)</name>
    <dbReference type="NCBI Taxonomy" id="2732864"/>
    <lineage>
        <taxon>Bacteria</taxon>
        <taxon>Bacillati</taxon>
        <taxon>Actinomycetota</taxon>
        <taxon>Actinomycetes</taxon>
        <taxon>Geodermatophilales</taxon>
        <taxon>Geodermatophilaceae</taxon>
        <taxon>Modestobacter</taxon>
    </lineage>
</organism>
<evidence type="ECO:0000313" key="2">
    <source>
        <dbReference type="EMBL" id="CCH87125.1"/>
    </source>
</evidence>
<sequence length="86" mass="9370">MPYPPRPQLRPLPAFAGTARTGTVPSQRLQAQLEAFVLAQYAAGRSLRQIADLIDRSPTAVRRVLDKHQVPRRAVGAPRQTDDAGG</sequence>
<evidence type="ECO:0000313" key="3">
    <source>
        <dbReference type="Proteomes" id="UP000006461"/>
    </source>
</evidence>
<dbReference type="Pfam" id="PF19575">
    <property type="entry name" value="HTH_58"/>
    <property type="match status" value="1"/>
</dbReference>
<name>I4EUR2_MODI5</name>
<dbReference type="KEGG" id="mmar:MODMU_1684"/>
<dbReference type="EMBL" id="FO203431">
    <property type="protein sequence ID" value="CCH87125.1"/>
    <property type="molecule type" value="Genomic_DNA"/>
</dbReference>
<dbReference type="AlphaFoldDB" id="I4EUR2"/>
<dbReference type="STRING" id="477641.MODMU_1684"/>
<gene>
    <name evidence="2" type="ordered locus">MODMU_1684</name>
</gene>
<dbReference type="eggNOG" id="ENOG502ZFM9">
    <property type="taxonomic scope" value="Bacteria"/>
</dbReference>
<proteinExistence type="predicted"/>
<feature type="domain" description="Helix-turn-helix" evidence="1">
    <location>
        <begin position="31"/>
        <end position="79"/>
    </location>
</feature>
<dbReference type="Gene3D" id="1.10.10.60">
    <property type="entry name" value="Homeodomain-like"/>
    <property type="match status" value="1"/>
</dbReference>
<dbReference type="InterPro" id="IPR045745">
    <property type="entry name" value="HTH_58_Actinobacteria-type"/>
</dbReference>
<dbReference type="OrthoDB" id="5193639at2"/>
<keyword evidence="3" id="KW-1185">Reference proteome</keyword>
<dbReference type="Proteomes" id="UP000006461">
    <property type="component" value="Chromosome"/>
</dbReference>